<evidence type="ECO:0000256" key="5">
    <source>
        <dbReference type="ARBA" id="ARBA00022833"/>
    </source>
</evidence>
<evidence type="ECO:0000256" key="7">
    <source>
        <dbReference type="ARBA" id="ARBA00023054"/>
    </source>
</evidence>
<protein>
    <submittedName>
        <fullName evidence="15">(northern house mosquito) hypothetical protein</fullName>
    </submittedName>
</protein>
<organism evidence="15">
    <name type="scientific">Culex pipiens</name>
    <name type="common">House mosquito</name>
    <dbReference type="NCBI Taxonomy" id="7175"/>
    <lineage>
        <taxon>Eukaryota</taxon>
        <taxon>Metazoa</taxon>
        <taxon>Ecdysozoa</taxon>
        <taxon>Arthropoda</taxon>
        <taxon>Hexapoda</taxon>
        <taxon>Insecta</taxon>
        <taxon>Pterygota</taxon>
        <taxon>Neoptera</taxon>
        <taxon>Endopterygota</taxon>
        <taxon>Diptera</taxon>
        <taxon>Nematocera</taxon>
        <taxon>Culicoidea</taxon>
        <taxon>Culicidae</taxon>
        <taxon>Culicinae</taxon>
        <taxon>Culicini</taxon>
        <taxon>Culex</taxon>
        <taxon>Culex</taxon>
    </lineage>
</organism>
<dbReference type="PANTHER" id="PTHR46600">
    <property type="entry name" value="THAP DOMAIN-CONTAINING"/>
    <property type="match status" value="1"/>
</dbReference>
<dbReference type="PROSITE" id="PS50950">
    <property type="entry name" value="ZF_THAP"/>
    <property type="match status" value="1"/>
</dbReference>
<evidence type="ECO:0000256" key="9">
    <source>
        <dbReference type="ARBA" id="ARBA00023163"/>
    </source>
</evidence>
<evidence type="ECO:0000256" key="11">
    <source>
        <dbReference type="ARBA" id="ARBA00023306"/>
    </source>
</evidence>
<dbReference type="InterPro" id="IPR006612">
    <property type="entry name" value="THAP_Znf"/>
</dbReference>
<sequence length="247" mass="28371">MPIQCSFHACTNESETATSVSFHKFPDEPECCEKWVDFCGSDELNERFVLEGPQALRFRFVCSDHFRPACYIDPKYTFKGLRKFAVPTVEDKNVKPKVQNERKKSKYNDYRKNSKSKVEKPAMKTYGGAKSIKEKALERLTSKRIAAEPVSVEMMQSCRCELDDEFRNKFLEELTRGEALVRELNEIKGKTKALKKPLAGCERSIQVVDNRIKGLCRRLAELEEKHDIQVEISSDEEVGLSSAKEED</sequence>
<name>A0A8D8F2M8_CULPI</name>
<dbReference type="AlphaFoldDB" id="A0A8D8F2M8"/>
<keyword evidence="8 12" id="KW-0238">DNA-binding</keyword>
<feature type="domain" description="THAP-type" evidence="14">
    <location>
        <begin position="1"/>
        <end position="90"/>
    </location>
</feature>
<comment type="subcellular location">
    <subcellularLocation>
        <location evidence="1">Nucleus</location>
        <location evidence="1">Nucleoplasm</location>
    </subcellularLocation>
</comment>
<dbReference type="GO" id="GO:0005654">
    <property type="term" value="C:nucleoplasm"/>
    <property type="evidence" value="ECO:0007669"/>
    <property type="project" value="UniProtKB-SubCell"/>
</dbReference>
<keyword evidence="3" id="KW-0479">Metal-binding</keyword>
<dbReference type="SUPFAM" id="SSF57716">
    <property type="entry name" value="Glucocorticoid receptor-like (DNA-binding domain)"/>
    <property type="match status" value="1"/>
</dbReference>
<evidence type="ECO:0000256" key="6">
    <source>
        <dbReference type="ARBA" id="ARBA00023015"/>
    </source>
</evidence>
<evidence type="ECO:0000256" key="8">
    <source>
        <dbReference type="ARBA" id="ARBA00023125"/>
    </source>
</evidence>
<evidence type="ECO:0000259" key="14">
    <source>
        <dbReference type="PROSITE" id="PS50950"/>
    </source>
</evidence>
<dbReference type="GO" id="GO:0008270">
    <property type="term" value="F:zinc ion binding"/>
    <property type="evidence" value="ECO:0007669"/>
    <property type="project" value="UniProtKB-KW"/>
</dbReference>
<dbReference type="EMBL" id="HBUE01028380">
    <property type="protein sequence ID" value="CAG6455370.1"/>
    <property type="molecule type" value="Transcribed_RNA"/>
</dbReference>
<comment type="similarity">
    <text evidence="2">Belongs to the THAP1 family.</text>
</comment>
<keyword evidence="7" id="KW-0175">Coiled coil</keyword>
<evidence type="ECO:0000256" key="13">
    <source>
        <dbReference type="SAM" id="MobiDB-lite"/>
    </source>
</evidence>
<keyword evidence="6" id="KW-0805">Transcription regulation</keyword>
<evidence type="ECO:0000313" key="15">
    <source>
        <dbReference type="EMBL" id="CAG6455370.1"/>
    </source>
</evidence>
<evidence type="ECO:0000256" key="1">
    <source>
        <dbReference type="ARBA" id="ARBA00004642"/>
    </source>
</evidence>
<evidence type="ECO:0000256" key="12">
    <source>
        <dbReference type="PROSITE-ProRule" id="PRU00309"/>
    </source>
</evidence>
<dbReference type="SMART" id="SM00692">
    <property type="entry name" value="DM3"/>
    <property type="match status" value="1"/>
</dbReference>
<dbReference type="GO" id="GO:0043565">
    <property type="term" value="F:sequence-specific DNA binding"/>
    <property type="evidence" value="ECO:0007669"/>
    <property type="project" value="InterPro"/>
</dbReference>
<dbReference type="Pfam" id="PF05485">
    <property type="entry name" value="THAP"/>
    <property type="match status" value="1"/>
</dbReference>
<reference evidence="15" key="1">
    <citation type="submission" date="2021-05" db="EMBL/GenBank/DDBJ databases">
        <authorList>
            <person name="Alioto T."/>
            <person name="Alioto T."/>
            <person name="Gomez Garrido J."/>
        </authorList>
    </citation>
    <scope>NUCLEOTIDE SEQUENCE</scope>
</reference>
<keyword evidence="10" id="KW-0539">Nucleus</keyword>
<evidence type="ECO:0000256" key="4">
    <source>
        <dbReference type="ARBA" id="ARBA00022771"/>
    </source>
</evidence>
<dbReference type="InterPro" id="IPR026516">
    <property type="entry name" value="THAP1/10"/>
</dbReference>
<keyword evidence="4 12" id="KW-0863">Zinc-finger</keyword>
<evidence type="ECO:0000256" key="10">
    <source>
        <dbReference type="ARBA" id="ARBA00023242"/>
    </source>
</evidence>
<feature type="region of interest" description="Disordered" evidence="13">
    <location>
        <begin position="95"/>
        <end position="121"/>
    </location>
</feature>
<keyword evidence="9" id="KW-0804">Transcription</keyword>
<accession>A0A8D8F2M8</accession>
<keyword evidence="11" id="KW-0131">Cell cycle</keyword>
<evidence type="ECO:0000256" key="3">
    <source>
        <dbReference type="ARBA" id="ARBA00022723"/>
    </source>
</evidence>
<dbReference type="SMART" id="SM00980">
    <property type="entry name" value="THAP"/>
    <property type="match status" value="1"/>
</dbReference>
<dbReference type="PANTHER" id="PTHR46600:SF1">
    <property type="entry name" value="THAP DOMAIN-CONTAINING PROTEIN 1"/>
    <property type="match status" value="1"/>
</dbReference>
<proteinExistence type="inferred from homology"/>
<keyword evidence="5" id="KW-0862">Zinc</keyword>
<evidence type="ECO:0000256" key="2">
    <source>
        <dbReference type="ARBA" id="ARBA00006177"/>
    </source>
</evidence>